<feature type="region of interest" description="Disordered" evidence="1">
    <location>
        <begin position="1"/>
        <end position="26"/>
    </location>
</feature>
<name>A0ABT6ZVZ1_9ACTN</name>
<evidence type="ECO:0000313" key="3">
    <source>
        <dbReference type="Proteomes" id="UP001214441"/>
    </source>
</evidence>
<sequence length="117" mass="13024">MPQEEPHAGSQTARREEAVRGETAGEEAVRLRVGQRLRELAQRLDQPSFALLLKVLGGVNAAFAHRNEEVAIDLTEEERALYTPELQGELVTLLELASFPRQHVRLDDHPLSPPDAP</sequence>
<keyword evidence="3" id="KW-1185">Reference proteome</keyword>
<dbReference type="EMBL" id="JANCPR020000013">
    <property type="protein sequence ID" value="MDJ1133225.1"/>
    <property type="molecule type" value="Genomic_DNA"/>
</dbReference>
<evidence type="ECO:0000256" key="1">
    <source>
        <dbReference type="SAM" id="MobiDB-lite"/>
    </source>
</evidence>
<accession>A0ABT6ZVZ1</accession>
<organism evidence="2 3">
    <name type="scientific">Streptomyces iconiensis</name>
    <dbReference type="NCBI Taxonomy" id="1384038"/>
    <lineage>
        <taxon>Bacteria</taxon>
        <taxon>Bacillati</taxon>
        <taxon>Actinomycetota</taxon>
        <taxon>Actinomycetes</taxon>
        <taxon>Kitasatosporales</taxon>
        <taxon>Streptomycetaceae</taxon>
        <taxon>Streptomyces</taxon>
    </lineage>
</organism>
<reference evidence="2 3" key="1">
    <citation type="submission" date="2023-05" db="EMBL/GenBank/DDBJ databases">
        <title>Streptantibioticus silvisoli sp. nov., acidotolerant actinomycetes 1 from pine litter.</title>
        <authorList>
            <person name="Swiecimska M."/>
            <person name="Golinska P."/>
            <person name="Sangal V."/>
            <person name="Wachnowicz B."/>
            <person name="Goodfellow M."/>
        </authorList>
    </citation>
    <scope>NUCLEOTIDE SEQUENCE [LARGE SCALE GENOMIC DNA]</scope>
    <source>
        <strain evidence="2 3">DSM 42109</strain>
    </source>
</reference>
<dbReference type="RefSeq" id="WP_274043725.1">
    <property type="nucleotide sequence ID" value="NZ_JANCPR020000013.1"/>
</dbReference>
<feature type="compositionally biased region" description="Basic and acidic residues" evidence="1">
    <location>
        <begin position="1"/>
        <end position="20"/>
    </location>
</feature>
<proteinExistence type="predicted"/>
<protein>
    <submittedName>
        <fullName evidence="2">Uncharacterized protein</fullName>
    </submittedName>
</protein>
<dbReference type="Proteomes" id="UP001214441">
    <property type="component" value="Unassembled WGS sequence"/>
</dbReference>
<evidence type="ECO:0000313" key="2">
    <source>
        <dbReference type="EMBL" id="MDJ1133225.1"/>
    </source>
</evidence>
<comment type="caution">
    <text evidence="2">The sequence shown here is derived from an EMBL/GenBank/DDBJ whole genome shotgun (WGS) entry which is preliminary data.</text>
</comment>
<gene>
    <name evidence="2" type="ORF">NMN56_014880</name>
</gene>